<sequence>MEEGEANRSGTQGSAACTHGESGPSCRHPSRRVHTHKRRCSAHSNKKQSSNKKGEIPAHHVDCLSTGSAANIHHKNNSFFFGRRSYSAHTTSFRPSHHRSSRTRKNISARNGIMQATIYLCFGLDIMRCLHALFCFFRGQTFMPGSCVGGFLQGTQLFFFPLVKFSCVGVANNSVCVVPASLR</sequence>
<evidence type="ECO:0000313" key="3">
    <source>
        <dbReference type="Proteomes" id="UP000017861"/>
    </source>
</evidence>
<accession>V5B845</accession>
<dbReference type="EMBL" id="AYLP01000205">
    <property type="protein sequence ID" value="ESS62167.1"/>
    <property type="molecule type" value="Genomic_DNA"/>
</dbReference>
<organism evidence="2 3">
    <name type="scientific">Trypanosoma cruzi Dm28c</name>
    <dbReference type="NCBI Taxonomy" id="1416333"/>
    <lineage>
        <taxon>Eukaryota</taxon>
        <taxon>Discoba</taxon>
        <taxon>Euglenozoa</taxon>
        <taxon>Kinetoplastea</taxon>
        <taxon>Metakinetoplastina</taxon>
        <taxon>Trypanosomatida</taxon>
        <taxon>Trypanosomatidae</taxon>
        <taxon>Trypanosoma</taxon>
        <taxon>Schizotrypanum</taxon>
    </lineage>
</organism>
<dbReference type="VEuPathDB" id="TriTrypDB:TCDM_10184"/>
<protein>
    <submittedName>
        <fullName evidence="2">Uncharacterized protein</fullName>
    </submittedName>
</protein>
<feature type="compositionally biased region" description="Basic residues" evidence="1">
    <location>
        <begin position="28"/>
        <end position="50"/>
    </location>
</feature>
<proteinExistence type="predicted"/>
<dbReference type="AlphaFoldDB" id="V5B845"/>
<dbReference type="Proteomes" id="UP000017861">
    <property type="component" value="Unassembled WGS sequence"/>
</dbReference>
<name>V5B845_TRYCR</name>
<reference evidence="2 3" key="1">
    <citation type="journal article" date="2014" name="Genome Announc.">
        <title>Trypanosoma cruzi Clone Dm28c Draft Genome Sequence.</title>
        <authorList>
            <person name="Grisard E.C."/>
            <person name="Teixeira S.M."/>
            <person name="de Almeida L.G."/>
            <person name="Stoco P.H."/>
            <person name="Gerber A.L."/>
            <person name="Talavera-Lopez C."/>
            <person name="Lima O.C."/>
            <person name="Andersson B."/>
            <person name="de Vasconcelos A.T."/>
        </authorList>
    </citation>
    <scope>NUCLEOTIDE SEQUENCE [LARGE SCALE GENOMIC DNA]</scope>
    <source>
        <strain evidence="2 3">Dm28c</strain>
    </source>
</reference>
<evidence type="ECO:0000256" key="1">
    <source>
        <dbReference type="SAM" id="MobiDB-lite"/>
    </source>
</evidence>
<gene>
    <name evidence="2" type="ORF">TCDM_10184</name>
</gene>
<comment type="caution">
    <text evidence="2">The sequence shown here is derived from an EMBL/GenBank/DDBJ whole genome shotgun (WGS) entry which is preliminary data.</text>
</comment>
<evidence type="ECO:0000313" key="2">
    <source>
        <dbReference type="EMBL" id="ESS62167.1"/>
    </source>
</evidence>
<feature type="region of interest" description="Disordered" evidence="1">
    <location>
        <begin position="1"/>
        <end position="55"/>
    </location>
</feature>